<feature type="chain" id="PRO_5046536004" description="T9SS type A sorting domain-containing protein" evidence="7">
    <location>
        <begin position="24"/>
        <end position="630"/>
    </location>
</feature>
<dbReference type="InterPro" id="IPR023828">
    <property type="entry name" value="Peptidase_S8_Ser-AS"/>
</dbReference>
<dbReference type="InterPro" id="IPR000209">
    <property type="entry name" value="Peptidase_S8/S53_dom"/>
</dbReference>
<comment type="caution">
    <text evidence="10">The sequence shown here is derived from an EMBL/GenBank/DDBJ whole genome shotgun (WGS) entry which is preliminary data.</text>
</comment>
<dbReference type="CDD" id="cd04842">
    <property type="entry name" value="Peptidases_S8_Kp43_protease"/>
    <property type="match status" value="1"/>
</dbReference>
<dbReference type="SUPFAM" id="SSF49785">
    <property type="entry name" value="Galactose-binding domain-like"/>
    <property type="match status" value="1"/>
</dbReference>
<keyword evidence="2" id="KW-0645">Protease</keyword>
<evidence type="ECO:0000313" key="10">
    <source>
        <dbReference type="EMBL" id="GGB76105.1"/>
    </source>
</evidence>
<protein>
    <recommendedName>
        <fullName evidence="12">T9SS type A sorting domain-containing protein</fullName>
    </recommendedName>
</protein>
<dbReference type="InterPro" id="IPR026444">
    <property type="entry name" value="Secre_tail"/>
</dbReference>
<evidence type="ECO:0000256" key="3">
    <source>
        <dbReference type="ARBA" id="ARBA00022729"/>
    </source>
</evidence>
<dbReference type="Gene3D" id="2.60.120.380">
    <property type="match status" value="1"/>
</dbReference>
<accession>A0ABQ1JT35</accession>
<feature type="signal peptide" evidence="7">
    <location>
        <begin position="1"/>
        <end position="23"/>
    </location>
</feature>
<sequence>MKKNNVRLFALALAFSGSVSAFAQTPEQRAEIVKHYDQKKNQELYERLKRQEDESYKKALQLAEEKGWPLEIEKENGIKSLLVGVTKNNDPVYIMPYNEGAAVTARVTPVRSGGPLLLDLNGQDMVIGIWEPGNVRKNHIDLTGRVTVMDGANFTSHDSNNGHATHVSGTMIGSGLGDADAKGLAYQATLLAHNSFNDVSEASARASNGLLVSNHSYGLDFDVQPEWVKGAYTDFAAAWDQVTYNHEYYLPVFAAGNDRVANEKDILVGDVVSKNTVGVAATLQVNNYIGPSSVQITSFSSYGPTDDHRVKPDIATKGQGVFSCYSESNTSYATLQGTSMAAPGVTASLALMQQHHGNLHEGSFMRAATLKALMIHTADEAGTSDGPDYRFGWGLINTAAAVGLLTADKNQTTAIVEENTLTQSGTYQKTVKAGPGGEIKVTISWTDRPGNVNNGVEDLETPVLVNDLDVRVSDGTNTYLPWRLNTITSIAEKGDNYVDNVEVIEIDNADPGASYTVTVSHKGNLQSFAPQKYSLIISGITDINSVSNSEFSKFGVYPNPANDVLNITLDGSLEGQSTKTVLYDVQGRFVKNFGGSKNNLDVSGVAPGIYLLTVDVNNGAYTESKKIVIK</sequence>
<evidence type="ECO:0000259" key="9">
    <source>
        <dbReference type="Pfam" id="PF18962"/>
    </source>
</evidence>
<evidence type="ECO:0000256" key="7">
    <source>
        <dbReference type="SAM" id="SignalP"/>
    </source>
</evidence>
<dbReference type="Proteomes" id="UP000615760">
    <property type="component" value="Unassembled WGS sequence"/>
</dbReference>
<reference evidence="11" key="1">
    <citation type="journal article" date="2019" name="Int. J. Syst. Evol. Microbiol.">
        <title>The Global Catalogue of Microorganisms (GCM) 10K type strain sequencing project: providing services to taxonomists for standard genome sequencing and annotation.</title>
        <authorList>
            <consortium name="The Broad Institute Genomics Platform"/>
            <consortium name="The Broad Institute Genome Sequencing Center for Infectious Disease"/>
            <person name="Wu L."/>
            <person name="Ma J."/>
        </authorList>
    </citation>
    <scope>NUCLEOTIDE SEQUENCE [LARGE SCALE GENOMIC DNA]</scope>
    <source>
        <strain evidence="11">CGMCC 1.15461</strain>
    </source>
</reference>
<keyword evidence="11" id="KW-1185">Reference proteome</keyword>
<evidence type="ECO:0000256" key="1">
    <source>
        <dbReference type="ARBA" id="ARBA00011073"/>
    </source>
</evidence>
<evidence type="ECO:0000313" key="11">
    <source>
        <dbReference type="Proteomes" id="UP000615760"/>
    </source>
</evidence>
<gene>
    <name evidence="10" type="ORF">GCM10007424_15120</name>
</gene>
<dbReference type="Gene3D" id="3.40.50.200">
    <property type="entry name" value="Peptidase S8/S53 domain"/>
    <property type="match status" value="1"/>
</dbReference>
<feature type="domain" description="Secretion system C-terminal sorting" evidence="9">
    <location>
        <begin position="556"/>
        <end position="628"/>
    </location>
</feature>
<evidence type="ECO:0000256" key="5">
    <source>
        <dbReference type="ARBA" id="ARBA00022825"/>
    </source>
</evidence>
<comment type="caution">
    <text evidence="6">Lacks conserved residue(s) required for the propagation of feature annotation.</text>
</comment>
<dbReference type="InterPro" id="IPR036852">
    <property type="entry name" value="Peptidase_S8/S53_dom_sf"/>
</dbReference>
<comment type="similarity">
    <text evidence="1 6">Belongs to the peptidase S8 family.</text>
</comment>
<dbReference type="EMBL" id="BMJE01000003">
    <property type="protein sequence ID" value="GGB76105.1"/>
    <property type="molecule type" value="Genomic_DNA"/>
</dbReference>
<dbReference type="PANTHER" id="PTHR43399">
    <property type="entry name" value="SUBTILISIN-RELATED"/>
    <property type="match status" value="1"/>
</dbReference>
<dbReference type="RefSeq" id="WP_188620649.1">
    <property type="nucleotide sequence ID" value="NZ_BMJE01000003.1"/>
</dbReference>
<dbReference type="PROSITE" id="PS51892">
    <property type="entry name" value="SUBTILASE"/>
    <property type="match status" value="1"/>
</dbReference>
<evidence type="ECO:0000259" key="8">
    <source>
        <dbReference type="Pfam" id="PF00082"/>
    </source>
</evidence>
<feature type="domain" description="Peptidase S8/S53" evidence="8">
    <location>
        <begin position="124"/>
        <end position="394"/>
    </location>
</feature>
<dbReference type="InterPro" id="IPR015500">
    <property type="entry name" value="Peptidase_S8_subtilisin-rel"/>
</dbReference>
<dbReference type="PRINTS" id="PR00723">
    <property type="entry name" value="SUBTILISIN"/>
</dbReference>
<evidence type="ECO:0000256" key="2">
    <source>
        <dbReference type="ARBA" id="ARBA00022670"/>
    </source>
</evidence>
<proteinExistence type="inferred from homology"/>
<keyword evidence="4" id="KW-0378">Hydrolase</keyword>
<dbReference type="InterPro" id="IPR051048">
    <property type="entry name" value="Peptidase_S8/S53_subtilisin"/>
</dbReference>
<evidence type="ECO:0000256" key="6">
    <source>
        <dbReference type="PROSITE-ProRule" id="PRU01240"/>
    </source>
</evidence>
<dbReference type="Pfam" id="PF00082">
    <property type="entry name" value="Peptidase_S8"/>
    <property type="match status" value="1"/>
</dbReference>
<organism evidence="10 11">
    <name type="scientific">Flavobacterium suaedae</name>
    <dbReference type="NCBI Taxonomy" id="1767027"/>
    <lineage>
        <taxon>Bacteria</taxon>
        <taxon>Pseudomonadati</taxon>
        <taxon>Bacteroidota</taxon>
        <taxon>Flavobacteriia</taxon>
        <taxon>Flavobacteriales</taxon>
        <taxon>Flavobacteriaceae</taxon>
        <taxon>Flavobacterium</taxon>
    </lineage>
</organism>
<dbReference type="PROSITE" id="PS00138">
    <property type="entry name" value="SUBTILASE_SER"/>
    <property type="match status" value="1"/>
</dbReference>
<dbReference type="Pfam" id="PF18962">
    <property type="entry name" value="Por_Secre_tail"/>
    <property type="match status" value="1"/>
</dbReference>
<keyword evidence="3 7" id="KW-0732">Signal</keyword>
<keyword evidence="5" id="KW-0720">Serine protease</keyword>
<evidence type="ECO:0000256" key="4">
    <source>
        <dbReference type="ARBA" id="ARBA00022801"/>
    </source>
</evidence>
<evidence type="ECO:0008006" key="12">
    <source>
        <dbReference type="Google" id="ProtNLM"/>
    </source>
</evidence>
<dbReference type="PANTHER" id="PTHR43399:SF4">
    <property type="entry name" value="CELL WALL-ASSOCIATED PROTEASE"/>
    <property type="match status" value="1"/>
</dbReference>
<dbReference type="SUPFAM" id="SSF52743">
    <property type="entry name" value="Subtilisin-like"/>
    <property type="match status" value="1"/>
</dbReference>
<dbReference type="NCBIfam" id="TIGR04183">
    <property type="entry name" value="Por_Secre_tail"/>
    <property type="match status" value="1"/>
</dbReference>
<dbReference type="InterPro" id="IPR034058">
    <property type="entry name" value="TagA/B/C/D_pept_dom"/>
</dbReference>
<name>A0ABQ1JT35_9FLAO</name>
<dbReference type="InterPro" id="IPR008979">
    <property type="entry name" value="Galactose-bd-like_sf"/>
</dbReference>